<dbReference type="AlphaFoldDB" id="A0A0H2VJ62"/>
<dbReference type="OrthoDB" id="9787617at2"/>
<protein>
    <recommendedName>
        <fullName evidence="1">Glycosyl transferase family 1 domain-containing protein</fullName>
    </recommendedName>
</protein>
<proteinExistence type="predicted"/>
<gene>
    <name evidence="2" type="ordered locus">SE_1944</name>
</gene>
<dbReference type="KEGG" id="sep:SE_1944"/>
<dbReference type="HOGENOM" id="CLU_009583_0_0_9"/>
<feature type="domain" description="Glycosyl transferase family 1" evidence="1">
    <location>
        <begin position="207"/>
        <end position="365"/>
    </location>
</feature>
<dbReference type="Proteomes" id="UP000001411">
    <property type="component" value="Chromosome"/>
</dbReference>
<reference evidence="2 3" key="1">
    <citation type="journal article" date="2003" name="Mol. Microbiol.">
        <title>Genome-based analysis of virulence genes in a non-biofilm-forming Staphylococcus epidermidis strain (ATCC 12228).</title>
        <authorList>
            <person name="Zhang Y.Q."/>
            <person name="Ren S.X."/>
            <person name="Li H.L."/>
            <person name="Wang Y.X."/>
            <person name="Fu G."/>
            <person name="Yang J."/>
            <person name="Qin Z.Q."/>
            <person name="Miao Y.G."/>
            <person name="Wang W.Y."/>
            <person name="Chen R.S."/>
            <person name="Shen Y."/>
            <person name="Chen Z."/>
            <person name="Yuan Z.H."/>
            <person name="Zhao G.P."/>
            <person name="Qu D."/>
            <person name="Danchin A."/>
            <person name="Wen Y.M."/>
        </authorList>
    </citation>
    <scope>NUCLEOTIDE SEQUENCE [LARGE SCALE GENOMIC DNA]</scope>
    <source>
        <strain evidence="3">ATCC 12228 / FDA PCI 1200</strain>
    </source>
</reference>
<dbReference type="EMBL" id="AE015929">
    <property type="protein sequence ID" value="AAO05585.1"/>
    <property type="molecule type" value="Genomic_DNA"/>
</dbReference>
<accession>A0A0H2VJ62</accession>
<name>A0A0H2VJ62_STAES</name>
<dbReference type="GO" id="GO:0016757">
    <property type="term" value="F:glycosyltransferase activity"/>
    <property type="evidence" value="ECO:0007669"/>
    <property type="project" value="InterPro"/>
</dbReference>
<dbReference type="eggNOG" id="COG0438">
    <property type="taxonomic scope" value="Bacteria"/>
</dbReference>
<dbReference type="Pfam" id="PF00534">
    <property type="entry name" value="Glycos_transf_1"/>
    <property type="match status" value="1"/>
</dbReference>
<dbReference type="SUPFAM" id="SSF53756">
    <property type="entry name" value="UDP-Glycosyltransferase/glycogen phosphorylase"/>
    <property type="match status" value="1"/>
</dbReference>
<sequence length="385" mass="44090">MFYAMKSFTFFMHNIYAMGGTVKSVTQLANTLAEKGHPVTIISVFRGADSPYFELHSAIKVKVLVDYRLKLKNTRAITANRIKKYTPFLNTKVISQFEPGKSQFSSYVEKKMIKAIRHTKTDVLVGTRASFNILISKYAKAEIVTIAMEHMNFDAHPDQYQKEIIAAYRNINKITTLTAADQQKYQSQLKTPVYVIPNMVTEKRIAAPKKNRIISAGRLEYEKGYDLLLESIRLIQEDLRQLNYDVHIYGSGSKKTSLVDFINQYHLNDLIKIYEPTQELNNKLAQSKIVVVPSRNEGFGMIILEAMVQDNIVISFEGNVGPDSIINNGDNGYLVNYENVSELAKRIDLTTQHYNELDHIIENSKDTLKQFSPDHIYQLFMSMFK</sequence>
<organism evidence="2 3">
    <name type="scientific">Staphylococcus epidermidis (strain ATCC 12228 / FDA PCI 1200)</name>
    <dbReference type="NCBI Taxonomy" id="176280"/>
    <lineage>
        <taxon>Bacteria</taxon>
        <taxon>Bacillati</taxon>
        <taxon>Bacillota</taxon>
        <taxon>Bacilli</taxon>
        <taxon>Bacillales</taxon>
        <taxon>Staphylococcaceae</taxon>
        <taxon>Staphylococcus</taxon>
    </lineage>
</organism>
<dbReference type="CDD" id="cd03820">
    <property type="entry name" value="GT4_AmsD-like"/>
    <property type="match status" value="1"/>
</dbReference>
<evidence type="ECO:0000259" key="1">
    <source>
        <dbReference type="Pfam" id="PF00534"/>
    </source>
</evidence>
<dbReference type="PANTHER" id="PTHR12526:SF630">
    <property type="entry name" value="GLYCOSYLTRANSFERASE"/>
    <property type="match status" value="1"/>
</dbReference>
<dbReference type="PANTHER" id="PTHR12526">
    <property type="entry name" value="GLYCOSYLTRANSFERASE"/>
    <property type="match status" value="1"/>
</dbReference>
<dbReference type="Gene3D" id="3.40.50.2000">
    <property type="entry name" value="Glycogen Phosphorylase B"/>
    <property type="match status" value="2"/>
</dbReference>
<evidence type="ECO:0000313" key="2">
    <source>
        <dbReference type="EMBL" id="AAO05585.1"/>
    </source>
</evidence>
<dbReference type="PATRIC" id="fig|176280.10.peg.1897"/>
<evidence type="ECO:0000313" key="3">
    <source>
        <dbReference type="Proteomes" id="UP000001411"/>
    </source>
</evidence>
<dbReference type="InterPro" id="IPR001296">
    <property type="entry name" value="Glyco_trans_1"/>
</dbReference>